<feature type="transmembrane region" description="Helical" evidence="2">
    <location>
        <begin position="54"/>
        <end position="71"/>
    </location>
</feature>
<evidence type="ECO:0000313" key="4">
    <source>
        <dbReference type="Proteomes" id="UP000462760"/>
    </source>
</evidence>
<keyword evidence="2" id="KW-1133">Transmembrane helix</keyword>
<gene>
    <name evidence="3" type="ORF">FYJ27_01835</name>
</gene>
<name>A0A844FER5_9FIRM</name>
<dbReference type="AlphaFoldDB" id="A0A844FER5"/>
<evidence type="ECO:0000256" key="2">
    <source>
        <dbReference type="SAM" id="Phobius"/>
    </source>
</evidence>
<sequence length="77" mass="9091">MNHEVMEMKITEHDEKLSELDKRMDKNDRENAEFKIQIKNLCETIQGLTTTMKWFIGLLVGAFIGFFFYAVQQGLFK</sequence>
<reference evidence="3 4" key="1">
    <citation type="submission" date="2019-08" db="EMBL/GenBank/DDBJ databases">
        <title>In-depth cultivation of the pig gut microbiome towards novel bacterial diversity and tailored functional studies.</title>
        <authorList>
            <person name="Wylensek D."/>
            <person name="Hitch T.C.A."/>
            <person name="Clavel T."/>
        </authorList>
    </citation>
    <scope>NUCLEOTIDE SEQUENCE [LARGE SCALE GENOMIC DNA]</scope>
    <source>
        <strain evidence="3 4">Med78-601-WT-4W-RMD-3</strain>
    </source>
</reference>
<keyword evidence="2" id="KW-0472">Membrane</keyword>
<evidence type="ECO:0000313" key="3">
    <source>
        <dbReference type="EMBL" id="MSS42479.1"/>
    </source>
</evidence>
<keyword evidence="1" id="KW-0175">Coiled coil</keyword>
<dbReference type="RefSeq" id="WP_154482285.1">
    <property type="nucleotide sequence ID" value="NZ_VULR01000002.1"/>
</dbReference>
<dbReference type="Proteomes" id="UP000462760">
    <property type="component" value="Unassembled WGS sequence"/>
</dbReference>
<protein>
    <recommendedName>
        <fullName evidence="5">Haemolysin XhlA</fullName>
    </recommendedName>
</protein>
<organism evidence="3 4">
    <name type="scientific">Anaerosalibacter bizertensis</name>
    <dbReference type="NCBI Taxonomy" id="932217"/>
    <lineage>
        <taxon>Bacteria</taxon>
        <taxon>Bacillati</taxon>
        <taxon>Bacillota</taxon>
        <taxon>Tissierellia</taxon>
        <taxon>Tissierellales</taxon>
        <taxon>Sporanaerobacteraceae</taxon>
        <taxon>Anaerosalibacter</taxon>
    </lineage>
</organism>
<dbReference type="EMBL" id="VULR01000002">
    <property type="protein sequence ID" value="MSS42479.1"/>
    <property type="molecule type" value="Genomic_DNA"/>
</dbReference>
<accession>A0A844FER5</accession>
<dbReference type="InterPro" id="IPR019715">
    <property type="entry name" value="Haemolysin_XhlA"/>
</dbReference>
<comment type="caution">
    <text evidence="3">The sequence shown here is derived from an EMBL/GenBank/DDBJ whole genome shotgun (WGS) entry which is preliminary data.</text>
</comment>
<proteinExistence type="predicted"/>
<dbReference type="OrthoDB" id="1707681at2"/>
<evidence type="ECO:0000256" key="1">
    <source>
        <dbReference type="SAM" id="Coils"/>
    </source>
</evidence>
<keyword evidence="2" id="KW-0812">Transmembrane</keyword>
<evidence type="ECO:0008006" key="5">
    <source>
        <dbReference type="Google" id="ProtNLM"/>
    </source>
</evidence>
<feature type="coiled-coil region" evidence="1">
    <location>
        <begin position="3"/>
        <end position="37"/>
    </location>
</feature>
<dbReference type="Pfam" id="PF10779">
    <property type="entry name" value="XhlA"/>
    <property type="match status" value="1"/>
</dbReference>